<keyword evidence="1" id="KW-0479">Metal-binding</keyword>
<accession>A0A371HPC4</accession>
<dbReference type="GO" id="GO:0003676">
    <property type="term" value="F:nucleic acid binding"/>
    <property type="evidence" value="ECO:0007669"/>
    <property type="project" value="InterPro"/>
</dbReference>
<evidence type="ECO:0000256" key="1">
    <source>
        <dbReference type="PROSITE-ProRule" id="PRU00047"/>
    </source>
</evidence>
<dbReference type="Gene3D" id="4.10.60.10">
    <property type="entry name" value="Zinc finger, CCHC-type"/>
    <property type="match status" value="1"/>
</dbReference>
<keyword evidence="1" id="KW-0863">Zinc-finger</keyword>
<gene>
    <name evidence="4" type="ORF">CR513_11605</name>
</gene>
<dbReference type="GO" id="GO:0008270">
    <property type="term" value="F:zinc ion binding"/>
    <property type="evidence" value="ECO:0007669"/>
    <property type="project" value="UniProtKB-KW"/>
</dbReference>
<dbReference type="Pfam" id="PF22936">
    <property type="entry name" value="Pol_BBD"/>
    <property type="match status" value="1"/>
</dbReference>
<dbReference type="InterPro" id="IPR001878">
    <property type="entry name" value="Znf_CCHC"/>
</dbReference>
<evidence type="ECO:0000256" key="2">
    <source>
        <dbReference type="SAM" id="MobiDB-lite"/>
    </source>
</evidence>
<dbReference type="AlphaFoldDB" id="A0A371HPC4"/>
<evidence type="ECO:0000313" key="4">
    <source>
        <dbReference type="EMBL" id="RDY04658.1"/>
    </source>
</evidence>
<dbReference type="EMBL" id="QJKJ01002040">
    <property type="protein sequence ID" value="RDY04658.1"/>
    <property type="molecule type" value="Genomic_DNA"/>
</dbReference>
<dbReference type="InterPro" id="IPR036875">
    <property type="entry name" value="Znf_CCHC_sf"/>
</dbReference>
<evidence type="ECO:0000313" key="5">
    <source>
        <dbReference type="Proteomes" id="UP000257109"/>
    </source>
</evidence>
<dbReference type="PROSITE" id="PS50158">
    <property type="entry name" value="ZF_CCHC"/>
    <property type="match status" value="1"/>
</dbReference>
<dbReference type="InterPro" id="IPR054722">
    <property type="entry name" value="PolX-like_BBD"/>
</dbReference>
<keyword evidence="1" id="KW-0862">Zinc</keyword>
<proteinExistence type="predicted"/>
<sequence>MKSQVMEEQALKVATRESSRGRGRGRGGMRRRGRSGGRRSFDKSIIECYHCHKLGHFQYECPNKGSDAKANYVEGDDEMLLMAYLNDKEASNEECWFIDSGRSNHMCGKWEVFFDLNESFREKVKLGDNSNMNVMGKGTVYILLAEKGLEILIKHGLCKIFHPKKGLIIELVVSSNRMFRRLTSTLSWKIQHDFGTTDMGI</sequence>
<dbReference type="OrthoDB" id="1432157at2759"/>
<evidence type="ECO:0000259" key="3">
    <source>
        <dbReference type="PROSITE" id="PS50158"/>
    </source>
</evidence>
<reference evidence="4" key="1">
    <citation type="submission" date="2018-05" db="EMBL/GenBank/DDBJ databases">
        <title>Draft genome of Mucuna pruriens seed.</title>
        <authorList>
            <person name="Nnadi N.E."/>
            <person name="Vos R."/>
            <person name="Hasami M.H."/>
            <person name="Devisetty U.K."/>
            <person name="Aguiy J.C."/>
        </authorList>
    </citation>
    <scope>NUCLEOTIDE SEQUENCE [LARGE SCALE GENOMIC DNA]</scope>
    <source>
        <strain evidence="4">JCA_2017</strain>
    </source>
</reference>
<dbReference type="Proteomes" id="UP000257109">
    <property type="component" value="Unassembled WGS sequence"/>
</dbReference>
<feature type="region of interest" description="Disordered" evidence="2">
    <location>
        <begin position="1"/>
        <end position="38"/>
    </location>
</feature>
<feature type="compositionally biased region" description="Basic residues" evidence="2">
    <location>
        <begin position="21"/>
        <end position="37"/>
    </location>
</feature>
<comment type="caution">
    <text evidence="4">The sequence shown here is derived from an EMBL/GenBank/DDBJ whole genome shotgun (WGS) entry which is preliminary data.</text>
</comment>
<keyword evidence="5" id="KW-1185">Reference proteome</keyword>
<name>A0A371HPC4_MUCPR</name>
<organism evidence="4 5">
    <name type="scientific">Mucuna pruriens</name>
    <name type="common">Velvet bean</name>
    <name type="synonym">Dolichos pruriens</name>
    <dbReference type="NCBI Taxonomy" id="157652"/>
    <lineage>
        <taxon>Eukaryota</taxon>
        <taxon>Viridiplantae</taxon>
        <taxon>Streptophyta</taxon>
        <taxon>Embryophyta</taxon>
        <taxon>Tracheophyta</taxon>
        <taxon>Spermatophyta</taxon>
        <taxon>Magnoliopsida</taxon>
        <taxon>eudicotyledons</taxon>
        <taxon>Gunneridae</taxon>
        <taxon>Pentapetalae</taxon>
        <taxon>rosids</taxon>
        <taxon>fabids</taxon>
        <taxon>Fabales</taxon>
        <taxon>Fabaceae</taxon>
        <taxon>Papilionoideae</taxon>
        <taxon>50 kb inversion clade</taxon>
        <taxon>NPAAA clade</taxon>
        <taxon>indigoferoid/millettioid clade</taxon>
        <taxon>Phaseoleae</taxon>
        <taxon>Mucuna</taxon>
    </lineage>
</organism>
<feature type="domain" description="CCHC-type" evidence="3">
    <location>
        <begin position="48"/>
        <end position="63"/>
    </location>
</feature>
<feature type="non-terminal residue" evidence="4">
    <location>
        <position position="1"/>
    </location>
</feature>
<protein>
    <recommendedName>
        <fullName evidence="3">CCHC-type domain-containing protein</fullName>
    </recommendedName>
</protein>
<dbReference type="SUPFAM" id="SSF57756">
    <property type="entry name" value="Retrovirus zinc finger-like domains"/>
    <property type="match status" value="1"/>
</dbReference>